<reference evidence="2 3" key="1">
    <citation type="journal article" date="2010" name="Proc. Natl. Acad. Sci. U.S.A.">
        <title>Insights into evolution of multicellular fungi from the assembled chromosomes of the mushroom Coprinopsis cinerea (Coprinus cinereus).</title>
        <authorList>
            <person name="Stajich J.E."/>
            <person name="Wilke S.K."/>
            <person name="Ahren D."/>
            <person name="Au C.H."/>
            <person name="Birren B.W."/>
            <person name="Borodovsky M."/>
            <person name="Burns C."/>
            <person name="Canback B."/>
            <person name="Casselton L.A."/>
            <person name="Cheng C.K."/>
            <person name="Deng J."/>
            <person name="Dietrich F.S."/>
            <person name="Fargo D.C."/>
            <person name="Farman M.L."/>
            <person name="Gathman A.C."/>
            <person name="Goldberg J."/>
            <person name="Guigo R."/>
            <person name="Hoegger P.J."/>
            <person name="Hooker J.B."/>
            <person name="Huggins A."/>
            <person name="James T.Y."/>
            <person name="Kamada T."/>
            <person name="Kilaru S."/>
            <person name="Kodira C."/>
            <person name="Kues U."/>
            <person name="Kupfer D."/>
            <person name="Kwan H.S."/>
            <person name="Lomsadze A."/>
            <person name="Li W."/>
            <person name="Lilly W.W."/>
            <person name="Ma L.J."/>
            <person name="Mackey A.J."/>
            <person name="Manning G."/>
            <person name="Martin F."/>
            <person name="Muraguchi H."/>
            <person name="Natvig D.O."/>
            <person name="Palmerini H."/>
            <person name="Ramesh M.A."/>
            <person name="Rehmeyer C.J."/>
            <person name="Roe B.A."/>
            <person name="Shenoy N."/>
            <person name="Stanke M."/>
            <person name="Ter-Hovhannisyan V."/>
            <person name="Tunlid A."/>
            <person name="Velagapudi R."/>
            <person name="Vision T.J."/>
            <person name="Zeng Q."/>
            <person name="Zolan M.E."/>
            <person name="Pukkila P.J."/>
        </authorList>
    </citation>
    <scope>NUCLEOTIDE SEQUENCE [LARGE SCALE GENOMIC DNA]</scope>
    <source>
        <strain evidence="3">Okayama-7 / 130 / ATCC MYA-4618 / FGSC 9003</strain>
    </source>
</reference>
<sequence>MLFKSTRKTTSAPDRPARDRNVPDDLPCRFASVHVGREIEEAPINLKALPNEILHPIFKLRTYSLVHPELLSHVPIRLQTEAQARAFLHYLTSTNNSEQPPASRQRRYNPYDTPPEEEYMNIQHDILRLTTNLETLACTGHNFLFLCEWKKAIEEGWYSNLRELTLLDQNIYFPPQSWPFTKQITHLALLDPGIITTMGSLDEPFPSLQGLAFEFFSPNSRPATTCLPGEIPHRLETLYHAKCVWLSKICEKFTIMTVPEKYAHQCHHDMILSDGRTCVVRAGRPEYFKWWAERTRGCDGIFESP</sequence>
<feature type="compositionally biased region" description="Basic and acidic residues" evidence="1">
    <location>
        <begin position="15"/>
        <end position="25"/>
    </location>
</feature>
<proteinExistence type="predicted"/>
<dbReference type="KEGG" id="cci:CC1G_03360"/>
<comment type="caution">
    <text evidence="2">The sequence shown here is derived from an EMBL/GenBank/DDBJ whole genome shotgun (WGS) entry which is preliminary data.</text>
</comment>
<dbReference type="GeneID" id="6012111"/>
<dbReference type="EMBL" id="AACS02000008">
    <property type="protein sequence ID" value="EAU86149.2"/>
    <property type="molecule type" value="Genomic_DNA"/>
</dbReference>
<dbReference type="VEuPathDB" id="FungiDB:CC1G_03360"/>
<evidence type="ECO:0000313" key="3">
    <source>
        <dbReference type="Proteomes" id="UP000001861"/>
    </source>
</evidence>
<accession>A8NQY7</accession>
<evidence type="ECO:0000313" key="2">
    <source>
        <dbReference type="EMBL" id="EAU86149.2"/>
    </source>
</evidence>
<name>A8NQY7_COPC7</name>
<dbReference type="AlphaFoldDB" id="A8NQY7"/>
<protein>
    <submittedName>
        <fullName evidence="2">Uncharacterized protein</fullName>
    </submittedName>
</protein>
<keyword evidence="3" id="KW-1185">Reference proteome</keyword>
<gene>
    <name evidence="2" type="ORF">CC1G_03360</name>
</gene>
<evidence type="ECO:0000256" key="1">
    <source>
        <dbReference type="SAM" id="MobiDB-lite"/>
    </source>
</evidence>
<dbReference type="HOGENOM" id="CLU_912209_0_0_1"/>
<feature type="region of interest" description="Disordered" evidence="1">
    <location>
        <begin position="1"/>
        <end position="25"/>
    </location>
</feature>
<dbReference type="InParanoid" id="A8NQY7"/>
<dbReference type="Proteomes" id="UP000001861">
    <property type="component" value="Unassembled WGS sequence"/>
</dbReference>
<feature type="compositionally biased region" description="Polar residues" evidence="1">
    <location>
        <begin position="93"/>
        <end position="102"/>
    </location>
</feature>
<feature type="region of interest" description="Disordered" evidence="1">
    <location>
        <begin position="93"/>
        <end position="115"/>
    </location>
</feature>
<organism evidence="2 3">
    <name type="scientific">Coprinopsis cinerea (strain Okayama-7 / 130 / ATCC MYA-4618 / FGSC 9003)</name>
    <name type="common">Inky cap fungus</name>
    <name type="synonym">Hormographiella aspergillata</name>
    <dbReference type="NCBI Taxonomy" id="240176"/>
    <lineage>
        <taxon>Eukaryota</taxon>
        <taxon>Fungi</taxon>
        <taxon>Dikarya</taxon>
        <taxon>Basidiomycota</taxon>
        <taxon>Agaricomycotina</taxon>
        <taxon>Agaricomycetes</taxon>
        <taxon>Agaricomycetidae</taxon>
        <taxon>Agaricales</taxon>
        <taxon>Agaricineae</taxon>
        <taxon>Psathyrellaceae</taxon>
        <taxon>Coprinopsis</taxon>
    </lineage>
</organism>
<dbReference type="RefSeq" id="XP_001835578.2">
    <property type="nucleotide sequence ID" value="XM_001835526.2"/>
</dbReference>